<evidence type="ECO:0000256" key="1">
    <source>
        <dbReference type="ARBA" id="ARBA00004496"/>
    </source>
</evidence>
<dbReference type="GO" id="GO:0046872">
    <property type="term" value="F:metal ion binding"/>
    <property type="evidence" value="ECO:0007669"/>
    <property type="project" value="UniProtKB-KW"/>
</dbReference>
<keyword evidence="6" id="KW-0479">Metal-binding</keyword>
<dbReference type="EMBL" id="PCWA01000015">
    <property type="protein sequence ID" value="PIQ89826.1"/>
    <property type="molecule type" value="Genomic_DNA"/>
</dbReference>
<evidence type="ECO:0000256" key="5">
    <source>
        <dbReference type="ARBA" id="ARBA00022694"/>
    </source>
</evidence>
<comment type="caution">
    <text evidence="11">The sequence shown here is derived from an EMBL/GenBank/DDBJ whole genome shotgun (WGS) entry which is preliminary data.</text>
</comment>
<dbReference type="GO" id="GO:0005737">
    <property type="term" value="C:cytoplasm"/>
    <property type="evidence" value="ECO:0007669"/>
    <property type="project" value="UniProtKB-SubCell"/>
</dbReference>
<evidence type="ECO:0000256" key="6">
    <source>
        <dbReference type="ARBA" id="ARBA00022723"/>
    </source>
</evidence>
<evidence type="ECO:0000256" key="2">
    <source>
        <dbReference type="ARBA" id="ARBA00007599"/>
    </source>
</evidence>
<keyword evidence="9" id="KW-0460">Magnesium</keyword>
<evidence type="ECO:0000313" key="12">
    <source>
        <dbReference type="Proteomes" id="UP000229641"/>
    </source>
</evidence>
<dbReference type="PANTHER" id="PTHR33540">
    <property type="entry name" value="TRNA THREONYLCARBAMOYLADENOSINE BIOSYNTHESIS PROTEIN TSAE"/>
    <property type="match status" value="1"/>
</dbReference>
<keyword evidence="8" id="KW-0067">ATP-binding</keyword>
<keyword evidence="4" id="KW-0963">Cytoplasm</keyword>
<dbReference type="InterPro" id="IPR003442">
    <property type="entry name" value="T6A_TsaE"/>
</dbReference>
<comment type="similarity">
    <text evidence="2">Belongs to the TsaE family.</text>
</comment>
<protein>
    <recommendedName>
        <fullName evidence="3">tRNA threonylcarbamoyladenosine biosynthesis protein TsaE</fullName>
    </recommendedName>
    <alternativeName>
        <fullName evidence="10">t(6)A37 threonylcarbamoyladenosine biosynthesis protein TsaE</fullName>
    </alternativeName>
</protein>
<dbReference type="AlphaFoldDB" id="A0A2H0LZL5"/>
<dbReference type="SUPFAM" id="SSF52540">
    <property type="entry name" value="P-loop containing nucleoside triphosphate hydrolases"/>
    <property type="match status" value="1"/>
</dbReference>
<dbReference type="Proteomes" id="UP000229641">
    <property type="component" value="Unassembled WGS sequence"/>
</dbReference>
<evidence type="ECO:0000256" key="9">
    <source>
        <dbReference type="ARBA" id="ARBA00022842"/>
    </source>
</evidence>
<dbReference type="GO" id="GO:0005524">
    <property type="term" value="F:ATP binding"/>
    <property type="evidence" value="ECO:0007669"/>
    <property type="project" value="UniProtKB-KW"/>
</dbReference>
<accession>A0A2H0LZL5</accession>
<name>A0A2H0LZL5_9BACT</name>
<evidence type="ECO:0000256" key="3">
    <source>
        <dbReference type="ARBA" id="ARBA00019010"/>
    </source>
</evidence>
<sequence length="145" mass="16309">MRIITKNSEETKEFGRKLAKKLKPCSVIALFGGLGSGKTVLTKGIADGLGIKKAAVISPTFVLLREYASGKVKLYHFDLYRIKKTDILSLGIDEYLYGDGISVVEWAERIEDYLPRDCMKIEISVLGENKRLINVKMRQIKSQAR</sequence>
<evidence type="ECO:0000256" key="10">
    <source>
        <dbReference type="ARBA" id="ARBA00032441"/>
    </source>
</evidence>
<dbReference type="GO" id="GO:0002949">
    <property type="term" value="P:tRNA threonylcarbamoyladenosine modification"/>
    <property type="evidence" value="ECO:0007669"/>
    <property type="project" value="InterPro"/>
</dbReference>
<organism evidence="11 12">
    <name type="scientific">Candidatus Ghiorseimicrobium undicola</name>
    <dbReference type="NCBI Taxonomy" id="1974746"/>
    <lineage>
        <taxon>Bacteria</taxon>
        <taxon>Pseudomonadati</taxon>
        <taxon>Candidatus Omnitrophota</taxon>
        <taxon>Candidatus Ghiorseimicrobium</taxon>
    </lineage>
</organism>
<dbReference type="Gene3D" id="3.40.50.300">
    <property type="entry name" value="P-loop containing nucleotide triphosphate hydrolases"/>
    <property type="match status" value="1"/>
</dbReference>
<keyword evidence="5" id="KW-0819">tRNA processing</keyword>
<comment type="subcellular location">
    <subcellularLocation>
        <location evidence="1">Cytoplasm</location>
    </subcellularLocation>
</comment>
<dbReference type="NCBIfam" id="TIGR00150">
    <property type="entry name" value="T6A_YjeE"/>
    <property type="match status" value="1"/>
</dbReference>
<evidence type="ECO:0000313" key="11">
    <source>
        <dbReference type="EMBL" id="PIQ89826.1"/>
    </source>
</evidence>
<evidence type="ECO:0000256" key="7">
    <source>
        <dbReference type="ARBA" id="ARBA00022741"/>
    </source>
</evidence>
<gene>
    <name evidence="11" type="ORF">COV72_01295</name>
</gene>
<proteinExistence type="inferred from homology"/>
<dbReference type="PANTHER" id="PTHR33540:SF2">
    <property type="entry name" value="TRNA THREONYLCARBAMOYLADENOSINE BIOSYNTHESIS PROTEIN TSAE"/>
    <property type="match status" value="1"/>
</dbReference>
<reference evidence="11 12" key="1">
    <citation type="submission" date="2017-09" db="EMBL/GenBank/DDBJ databases">
        <title>Depth-based differentiation of microbial function through sediment-hosted aquifers and enrichment of novel symbionts in the deep terrestrial subsurface.</title>
        <authorList>
            <person name="Probst A.J."/>
            <person name="Ladd B."/>
            <person name="Jarett J.K."/>
            <person name="Geller-Mcgrath D.E."/>
            <person name="Sieber C.M."/>
            <person name="Emerson J.B."/>
            <person name="Anantharaman K."/>
            <person name="Thomas B.C."/>
            <person name="Malmstrom R."/>
            <person name="Stieglmeier M."/>
            <person name="Klingl A."/>
            <person name="Woyke T."/>
            <person name="Ryan C.M."/>
            <person name="Banfield J.F."/>
        </authorList>
    </citation>
    <scope>NUCLEOTIDE SEQUENCE [LARGE SCALE GENOMIC DNA]</scope>
    <source>
        <strain evidence="11">CG11_big_fil_rev_8_21_14_0_20_42_13</strain>
    </source>
</reference>
<dbReference type="GO" id="GO:0016740">
    <property type="term" value="F:transferase activity"/>
    <property type="evidence" value="ECO:0007669"/>
    <property type="project" value="UniProtKB-KW"/>
</dbReference>
<dbReference type="Pfam" id="PF02367">
    <property type="entry name" value="TsaE"/>
    <property type="match status" value="1"/>
</dbReference>
<keyword evidence="7" id="KW-0547">Nucleotide-binding</keyword>
<evidence type="ECO:0000256" key="4">
    <source>
        <dbReference type="ARBA" id="ARBA00022490"/>
    </source>
</evidence>
<dbReference type="InterPro" id="IPR027417">
    <property type="entry name" value="P-loop_NTPase"/>
</dbReference>
<evidence type="ECO:0000256" key="8">
    <source>
        <dbReference type="ARBA" id="ARBA00022840"/>
    </source>
</evidence>
<keyword evidence="11" id="KW-0808">Transferase</keyword>